<dbReference type="GO" id="GO:0019380">
    <property type="term" value="P:3-phenylpropionate catabolic process"/>
    <property type="evidence" value="ECO:0007669"/>
    <property type="project" value="TreeGrafter"/>
</dbReference>
<dbReference type="AlphaFoldDB" id="A0A644YHS8"/>
<gene>
    <name evidence="2" type="primary">bphE</name>
    <name evidence="2" type="ORF">SDC9_74527</name>
</gene>
<dbReference type="Gene3D" id="3.10.450.50">
    <property type="match status" value="1"/>
</dbReference>
<evidence type="ECO:0000256" key="1">
    <source>
        <dbReference type="ARBA" id="ARBA00023002"/>
    </source>
</evidence>
<proteinExistence type="predicted"/>
<protein>
    <submittedName>
        <fullName evidence="2">Biphenyl dioxygenase subunit beta</fullName>
        <ecNumber evidence="2">1.14.12.18</ecNumber>
    </submittedName>
</protein>
<dbReference type="InterPro" id="IPR000391">
    <property type="entry name" value="Rng_hydr_dOase-bsu"/>
</dbReference>
<dbReference type="PANTHER" id="PTHR41534">
    <property type="entry name" value="BLR3401 PROTEIN"/>
    <property type="match status" value="1"/>
</dbReference>
<keyword evidence="2" id="KW-0223">Dioxygenase</keyword>
<sequence>MTHIAVTEDDEPAGGFGPAAEAEQRLDGTLVDAAFGYRVEQFYFHEAELLDEGRYSDWLEVFDDDLHYWLPTRSNRTRRQQALAVSRPGEAAFYDETKDSLAWRIRRYDSGMAWSEDPPSRTRHLISNVSVRHKGEPEVAGPREFTARSAFLVYRSRLEREVDLYAGSRTDVLRLHPDGELRVAERTILLESNVLLAKNISTFF</sequence>
<dbReference type="EC" id="1.14.12.18" evidence="2"/>
<evidence type="ECO:0000313" key="2">
    <source>
        <dbReference type="EMBL" id="MPM28010.1"/>
    </source>
</evidence>
<reference evidence="2" key="1">
    <citation type="submission" date="2019-08" db="EMBL/GenBank/DDBJ databases">
        <authorList>
            <person name="Kucharzyk K."/>
            <person name="Murdoch R.W."/>
            <person name="Higgins S."/>
            <person name="Loffler F."/>
        </authorList>
    </citation>
    <scope>NUCLEOTIDE SEQUENCE</scope>
</reference>
<dbReference type="CDD" id="cd00667">
    <property type="entry name" value="ring_hydroxylating_dioxygenases_beta"/>
    <property type="match status" value="1"/>
</dbReference>
<keyword evidence="1 2" id="KW-0560">Oxidoreductase</keyword>
<dbReference type="Pfam" id="PF00866">
    <property type="entry name" value="Ring_hydroxyl_B"/>
    <property type="match status" value="1"/>
</dbReference>
<organism evidence="2">
    <name type="scientific">bioreactor metagenome</name>
    <dbReference type="NCBI Taxonomy" id="1076179"/>
    <lineage>
        <taxon>unclassified sequences</taxon>
        <taxon>metagenomes</taxon>
        <taxon>ecological metagenomes</taxon>
    </lineage>
</organism>
<dbReference type="SUPFAM" id="SSF54427">
    <property type="entry name" value="NTF2-like"/>
    <property type="match status" value="1"/>
</dbReference>
<name>A0A644YHS8_9ZZZZ</name>
<accession>A0A644YHS8</accession>
<dbReference type="NCBIfam" id="NF007479">
    <property type="entry name" value="PRK10069.1"/>
    <property type="match status" value="1"/>
</dbReference>
<dbReference type="PANTHER" id="PTHR41534:SF2">
    <property type="entry name" value="3-PHENYLPROPIONATE_CINNAMIC ACID DIOXYGENASE SUBUNIT BETA"/>
    <property type="match status" value="1"/>
</dbReference>
<dbReference type="InterPro" id="IPR032710">
    <property type="entry name" value="NTF2-like_dom_sf"/>
</dbReference>
<dbReference type="GO" id="GO:0018687">
    <property type="term" value="F:biphenyl 2,3-dioxygenase activity"/>
    <property type="evidence" value="ECO:0007669"/>
    <property type="project" value="UniProtKB-EC"/>
</dbReference>
<comment type="caution">
    <text evidence="2">The sequence shown here is derived from an EMBL/GenBank/DDBJ whole genome shotgun (WGS) entry which is preliminary data.</text>
</comment>
<dbReference type="EMBL" id="VSSQ01005139">
    <property type="protein sequence ID" value="MPM28010.1"/>
    <property type="molecule type" value="Genomic_DNA"/>
</dbReference>